<evidence type="ECO:0000313" key="2">
    <source>
        <dbReference type="EMBL" id="GMT23534.1"/>
    </source>
</evidence>
<dbReference type="EMBL" id="BTSY01000004">
    <property type="protein sequence ID" value="GMT23534.1"/>
    <property type="molecule type" value="Genomic_DNA"/>
</dbReference>
<dbReference type="Proteomes" id="UP001432322">
    <property type="component" value="Unassembled WGS sequence"/>
</dbReference>
<evidence type="ECO:0000256" key="1">
    <source>
        <dbReference type="SAM" id="SignalP"/>
    </source>
</evidence>
<evidence type="ECO:0000313" key="3">
    <source>
        <dbReference type="Proteomes" id="UP001432322"/>
    </source>
</evidence>
<accession>A0AAV5VYR8</accession>
<keyword evidence="3" id="KW-1185">Reference proteome</keyword>
<keyword evidence="1" id="KW-0732">Signal</keyword>
<sequence length="78" mass="8956">SIMRPSLFSLLFVFLLSLSLVHSFDYYGSRAFGEMDKRNPSMGMRNMGAQQENMAGFLNQFKPSFGKRSRLASFYPDM</sequence>
<name>A0AAV5VYR8_9BILA</name>
<dbReference type="AlphaFoldDB" id="A0AAV5VYR8"/>
<feature type="non-terminal residue" evidence="2">
    <location>
        <position position="1"/>
    </location>
</feature>
<reference evidence="2" key="1">
    <citation type="submission" date="2023-10" db="EMBL/GenBank/DDBJ databases">
        <title>Genome assembly of Pristionchus species.</title>
        <authorList>
            <person name="Yoshida K."/>
            <person name="Sommer R.J."/>
        </authorList>
    </citation>
    <scope>NUCLEOTIDE SEQUENCE</scope>
    <source>
        <strain evidence="2">RS5133</strain>
    </source>
</reference>
<feature type="signal peptide" evidence="1">
    <location>
        <begin position="1"/>
        <end position="23"/>
    </location>
</feature>
<proteinExistence type="predicted"/>
<gene>
    <name evidence="2" type="ORF">PFISCL1PPCAC_14831</name>
</gene>
<protein>
    <submittedName>
        <fullName evidence="2">Uncharacterized protein</fullName>
    </submittedName>
</protein>
<organism evidence="2 3">
    <name type="scientific">Pristionchus fissidentatus</name>
    <dbReference type="NCBI Taxonomy" id="1538716"/>
    <lineage>
        <taxon>Eukaryota</taxon>
        <taxon>Metazoa</taxon>
        <taxon>Ecdysozoa</taxon>
        <taxon>Nematoda</taxon>
        <taxon>Chromadorea</taxon>
        <taxon>Rhabditida</taxon>
        <taxon>Rhabditina</taxon>
        <taxon>Diplogasteromorpha</taxon>
        <taxon>Diplogasteroidea</taxon>
        <taxon>Neodiplogasteridae</taxon>
        <taxon>Pristionchus</taxon>
    </lineage>
</organism>
<feature type="chain" id="PRO_5043383392" evidence="1">
    <location>
        <begin position="24"/>
        <end position="78"/>
    </location>
</feature>
<comment type="caution">
    <text evidence="2">The sequence shown here is derived from an EMBL/GenBank/DDBJ whole genome shotgun (WGS) entry which is preliminary data.</text>
</comment>